<feature type="transmembrane region" description="Helical" evidence="1">
    <location>
        <begin position="192"/>
        <end position="215"/>
    </location>
</feature>
<dbReference type="GO" id="GO:0008237">
    <property type="term" value="F:metallopeptidase activity"/>
    <property type="evidence" value="ECO:0007669"/>
    <property type="project" value="UniProtKB-KW"/>
</dbReference>
<dbReference type="PANTHER" id="PTHR39430">
    <property type="entry name" value="MEMBRANE-ASSOCIATED PROTEASE-RELATED"/>
    <property type="match status" value="1"/>
</dbReference>
<dbReference type="GO" id="GO:0004175">
    <property type="term" value="F:endopeptidase activity"/>
    <property type="evidence" value="ECO:0007669"/>
    <property type="project" value="UniProtKB-ARBA"/>
</dbReference>
<dbReference type="GO" id="GO:0006508">
    <property type="term" value="P:proteolysis"/>
    <property type="evidence" value="ECO:0007669"/>
    <property type="project" value="UniProtKB-KW"/>
</dbReference>
<keyword evidence="1" id="KW-0812">Transmembrane</keyword>
<dbReference type="PANTHER" id="PTHR39430:SF1">
    <property type="entry name" value="PROTEASE"/>
    <property type="match status" value="1"/>
</dbReference>
<accession>A0A3D5IYS4</accession>
<comment type="caution">
    <text evidence="3">The sequence shown here is derived from an EMBL/GenBank/DDBJ whole genome shotgun (WGS) entry which is preliminary data.</text>
</comment>
<sequence length="218" mass="24717">MEKTLNVHKKAKITVKSKLFFFLAGSFIAFASILVNIFLQKLLGLASIYTIGCKDISLLIHPFLSSIATGFFEEVIFRFVLLTFLIKAFKLNWLAILVGSLIFSLVHLGNSYITIIALISHFLGGIIYSYAFVKTKEIWLPFGLHFGWNYTQIFFGIPMSGSAYYSIFVTNFHSLEYLNGGAYGFEGGIWSFYSRVIIFIILLFVTKFSGLNSFLRNK</sequence>
<keyword evidence="1" id="KW-1133">Transmembrane helix</keyword>
<feature type="transmembrane region" description="Helical" evidence="1">
    <location>
        <begin position="153"/>
        <end position="172"/>
    </location>
</feature>
<keyword evidence="3" id="KW-0645">Protease</keyword>
<protein>
    <submittedName>
        <fullName evidence="3">CPBP family intramembrane metalloprotease</fullName>
    </submittedName>
</protein>
<proteinExistence type="predicted"/>
<dbReference type="Pfam" id="PF02517">
    <property type="entry name" value="Rce1-like"/>
    <property type="match status" value="1"/>
</dbReference>
<dbReference type="GO" id="GO:0080120">
    <property type="term" value="P:CAAX-box protein maturation"/>
    <property type="evidence" value="ECO:0007669"/>
    <property type="project" value="UniProtKB-ARBA"/>
</dbReference>
<keyword evidence="1" id="KW-0472">Membrane</keyword>
<evidence type="ECO:0000313" key="3">
    <source>
        <dbReference type="EMBL" id="HCV81011.1"/>
    </source>
</evidence>
<keyword evidence="3" id="KW-0378">Hydrolase</keyword>
<dbReference type="Proteomes" id="UP000264330">
    <property type="component" value="Unassembled WGS sequence"/>
</dbReference>
<feature type="transmembrane region" description="Helical" evidence="1">
    <location>
        <begin position="112"/>
        <end position="133"/>
    </location>
</feature>
<gene>
    <name evidence="3" type="ORF">DGQ38_08185</name>
</gene>
<evidence type="ECO:0000313" key="4">
    <source>
        <dbReference type="Proteomes" id="UP000264330"/>
    </source>
</evidence>
<dbReference type="InterPro" id="IPR003675">
    <property type="entry name" value="Rce1/LyrA-like_dom"/>
</dbReference>
<feature type="transmembrane region" description="Helical" evidence="1">
    <location>
        <begin position="59"/>
        <end position="81"/>
    </location>
</feature>
<feature type="transmembrane region" description="Helical" evidence="1">
    <location>
        <begin position="88"/>
        <end position="106"/>
    </location>
</feature>
<evidence type="ECO:0000259" key="2">
    <source>
        <dbReference type="Pfam" id="PF02517"/>
    </source>
</evidence>
<feature type="domain" description="CAAX prenyl protease 2/Lysostaphin resistance protein A-like" evidence="2">
    <location>
        <begin position="58"/>
        <end position="150"/>
    </location>
</feature>
<evidence type="ECO:0000256" key="1">
    <source>
        <dbReference type="SAM" id="Phobius"/>
    </source>
</evidence>
<organism evidence="3 4">
    <name type="scientific">Zunongwangia profunda</name>
    <dbReference type="NCBI Taxonomy" id="398743"/>
    <lineage>
        <taxon>Bacteria</taxon>
        <taxon>Pseudomonadati</taxon>
        <taxon>Bacteroidota</taxon>
        <taxon>Flavobacteriia</taxon>
        <taxon>Flavobacteriales</taxon>
        <taxon>Flavobacteriaceae</taxon>
        <taxon>Zunongwangia</taxon>
    </lineage>
</organism>
<keyword evidence="3" id="KW-0482">Metalloprotease</keyword>
<reference evidence="3 4" key="1">
    <citation type="journal article" date="2018" name="Nat. Biotechnol.">
        <title>A standardized bacterial taxonomy based on genome phylogeny substantially revises the tree of life.</title>
        <authorList>
            <person name="Parks D.H."/>
            <person name="Chuvochina M."/>
            <person name="Waite D.W."/>
            <person name="Rinke C."/>
            <person name="Skarshewski A."/>
            <person name="Chaumeil P.A."/>
            <person name="Hugenholtz P."/>
        </authorList>
    </citation>
    <scope>NUCLEOTIDE SEQUENCE [LARGE SCALE GENOMIC DNA]</scope>
    <source>
        <strain evidence="3">UBA9359</strain>
    </source>
</reference>
<name>A0A3D5IYS4_9FLAO</name>
<dbReference type="EMBL" id="DPMF01000191">
    <property type="protein sequence ID" value="HCV81011.1"/>
    <property type="molecule type" value="Genomic_DNA"/>
</dbReference>
<dbReference type="AlphaFoldDB" id="A0A3D5IYS4"/>
<feature type="transmembrane region" description="Helical" evidence="1">
    <location>
        <begin position="20"/>
        <end position="39"/>
    </location>
</feature>